<proteinExistence type="predicted"/>
<evidence type="ECO:0000313" key="1">
    <source>
        <dbReference type="EMBL" id="KAG8522991.1"/>
    </source>
</evidence>
<name>A0A8J6APJ2_GALPY</name>
<sequence>MAISKVMTIASSSQSCKLVSQTTEVRFPPFLISKTMFKEVSILKGFIKFPGLISYQTLHKRTFQQWGWILRVDKHHSTSTREVIACCLVGGRQRTETSVEEKTLGLDSLEVLFMKFVNTKAYVLSICKDIFKIITGYYGHLKDPLLTFYHFGFIAVFGLPKRDNEVTVVDMGDGNDLLNEEMLPLCECSGTLCECSGTQSLKNIRELYRGICESSIRAQMQYPE</sequence>
<comment type="caution">
    <text evidence="1">The sequence shown here is derived from an EMBL/GenBank/DDBJ whole genome shotgun (WGS) entry which is preliminary data.</text>
</comment>
<reference evidence="1" key="1">
    <citation type="journal article" date="2021" name="Evol. Appl.">
        <title>The genome of the Pyrenean desman and the effects of bottlenecks and inbreeding on the genomic landscape of an endangered species.</title>
        <authorList>
            <person name="Escoda L."/>
            <person name="Castresana J."/>
        </authorList>
    </citation>
    <scope>NUCLEOTIDE SEQUENCE</scope>
    <source>
        <strain evidence="1">IBE-C5619</strain>
    </source>
</reference>
<organism evidence="1 2">
    <name type="scientific">Galemys pyrenaicus</name>
    <name type="common">Iberian desman</name>
    <name type="synonym">Pyrenean desman</name>
    <dbReference type="NCBI Taxonomy" id="202257"/>
    <lineage>
        <taxon>Eukaryota</taxon>
        <taxon>Metazoa</taxon>
        <taxon>Chordata</taxon>
        <taxon>Craniata</taxon>
        <taxon>Vertebrata</taxon>
        <taxon>Euteleostomi</taxon>
        <taxon>Mammalia</taxon>
        <taxon>Eutheria</taxon>
        <taxon>Laurasiatheria</taxon>
        <taxon>Eulipotyphla</taxon>
        <taxon>Talpidae</taxon>
        <taxon>Galemys</taxon>
    </lineage>
</organism>
<dbReference type="Proteomes" id="UP000700334">
    <property type="component" value="Unassembled WGS sequence"/>
</dbReference>
<protein>
    <submittedName>
        <fullName evidence="1">Uncharacterized protein</fullName>
    </submittedName>
</protein>
<dbReference type="AlphaFoldDB" id="A0A8J6APJ2"/>
<dbReference type="PROSITE" id="PS51257">
    <property type="entry name" value="PROKAR_LIPOPROTEIN"/>
    <property type="match status" value="1"/>
</dbReference>
<accession>A0A8J6APJ2</accession>
<dbReference type="EMBL" id="JAGFMF010011427">
    <property type="protein sequence ID" value="KAG8522991.1"/>
    <property type="molecule type" value="Genomic_DNA"/>
</dbReference>
<feature type="non-terminal residue" evidence="1">
    <location>
        <position position="1"/>
    </location>
</feature>
<keyword evidence="2" id="KW-1185">Reference proteome</keyword>
<gene>
    <name evidence="1" type="ORF">J0S82_019476</name>
</gene>
<evidence type="ECO:0000313" key="2">
    <source>
        <dbReference type="Proteomes" id="UP000700334"/>
    </source>
</evidence>